<dbReference type="VEuPathDB" id="AmoebaDB:EHI_135940"/>
<organism evidence="2 3">
    <name type="scientific">Entamoeba histolytica</name>
    <dbReference type="NCBI Taxonomy" id="5759"/>
    <lineage>
        <taxon>Eukaryota</taxon>
        <taxon>Amoebozoa</taxon>
        <taxon>Evosea</taxon>
        <taxon>Archamoebae</taxon>
        <taxon>Mastigamoebida</taxon>
        <taxon>Entamoebidae</taxon>
        <taxon>Entamoeba</taxon>
    </lineage>
</organism>
<dbReference type="SUPFAM" id="SSF52540">
    <property type="entry name" value="P-loop containing nucleoside triphosphate hydrolases"/>
    <property type="match status" value="1"/>
</dbReference>
<evidence type="ECO:0000313" key="2">
    <source>
        <dbReference type="EMBL" id="GAT99256.1"/>
    </source>
</evidence>
<protein>
    <submittedName>
        <fullName evidence="2">Small GTP binding protein Rab1a putative</fullName>
    </submittedName>
</protein>
<dbReference type="SMART" id="SM00173">
    <property type="entry name" value="RAS"/>
    <property type="match status" value="1"/>
</dbReference>
<dbReference type="PANTHER" id="PTHR47978">
    <property type="match status" value="1"/>
</dbReference>
<dbReference type="VEuPathDB" id="AmoebaDB:EHI5A_141170"/>
<dbReference type="InterPro" id="IPR027417">
    <property type="entry name" value="P-loop_NTPase"/>
</dbReference>
<dbReference type="SMART" id="SM00175">
    <property type="entry name" value="RAB"/>
    <property type="match status" value="1"/>
</dbReference>
<dbReference type="Proteomes" id="UP000078387">
    <property type="component" value="Unassembled WGS sequence"/>
</dbReference>
<dbReference type="Gene3D" id="3.40.50.300">
    <property type="entry name" value="P-loop containing nucleotide triphosphate hydrolases"/>
    <property type="match status" value="1"/>
</dbReference>
<name>A0A5K1V9J5_ENTHI</name>
<dbReference type="EMBL" id="BDEQ01000001">
    <property type="protein sequence ID" value="GAT99256.1"/>
    <property type="molecule type" value="Genomic_DNA"/>
</dbReference>
<dbReference type="PROSITE" id="PS51419">
    <property type="entry name" value="RAB"/>
    <property type="match status" value="1"/>
</dbReference>
<gene>
    <name evidence="2" type="ORF">CL6EHI_135940</name>
</gene>
<keyword evidence="1" id="KW-0547">Nucleotide-binding</keyword>
<dbReference type="GO" id="GO:0005525">
    <property type="term" value="F:GTP binding"/>
    <property type="evidence" value="ECO:0007669"/>
    <property type="project" value="InterPro"/>
</dbReference>
<proteinExistence type="predicted"/>
<dbReference type="Pfam" id="PF00071">
    <property type="entry name" value="Ras"/>
    <property type="match status" value="2"/>
</dbReference>
<reference evidence="2 3" key="1">
    <citation type="submission" date="2016-05" db="EMBL/GenBank/DDBJ databases">
        <title>First whole genome sequencing of Entamoeba histolytica HM1:IMSS-clone-6.</title>
        <authorList>
            <person name="Mukherjee Avik.K."/>
            <person name="Izumyama S."/>
            <person name="Nakada-Tsukui K."/>
            <person name="Nozaki T."/>
        </authorList>
    </citation>
    <scope>NUCLEOTIDE SEQUENCE [LARGE SCALE GENOMIC DNA]</scope>
    <source>
        <strain evidence="2 3">HM1:IMSS clone 6</strain>
    </source>
</reference>
<dbReference type="CDD" id="cd00154">
    <property type="entry name" value="Rab"/>
    <property type="match status" value="1"/>
</dbReference>
<dbReference type="FunFam" id="3.40.50.300:FF:002081">
    <property type="entry name" value="Small GTPase EhRabX6, putative"/>
    <property type="match status" value="1"/>
</dbReference>
<dbReference type="SMART" id="SM00174">
    <property type="entry name" value="RHO"/>
    <property type="match status" value="1"/>
</dbReference>
<sequence>MNIKGDTISLEEETTKSMLTTEDIFSTEDTDTNIKQIEEQPFKILMVGDEGVGKTCLVRQFVNKKNKEDGKSNICYTKILNISGDNIALQIVCFYFINYFNLLEKSNNQYVVGFESKQQDTMMSRSYYEGCNAVIVVFDISDRTTYESVKGWLKDVGYYAPKDIIKYLVGNKTDLAANRIVSSQEAQDLAKREGFEFIETSTKSNNNVDILFQQIGRLLFQKNLVLSINTPQPFPKLKKKAKCCIIV</sequence>
<accession>A0A5K1V9J5</accession>
<comment type="caution">
    <text evidence="2">The sequence shown here is derived from an EMBL/GenBank/DDBJ whole genome shotgun (WGS) entry which is preliminary data.</text>
</comment>
<dbReference type="GO" id="GO:0003924">
    <property type="term" value="F:GTPase activity"/>
    <property type="evidence" value="ECO:0007669"/>
    <property type="project" value="InterPro"/>
</dbReference>
<dbReference type="AlphaFoldDB" id="A0A5K1V9J5"/>
<evidence type="ECO:0000256" key="1">
    <source>
        <dbReference type="ARBA" id="ARBA00022741"/>
    </source>
</evidence>
<dbReference type="InterPro" id="IPR001806">
    <property type="entry name" value="Small_GTPase"/>
</dbReference>
<dbReference type="PROSITE" id="PS51421">
    <property type="entry name" value="RAS"/>
    <property type="match status" value="1"/>
</dbReference>
<evidence type="ECO:0000313" key="3">
    <source>
        <dbReference type="Proteomes" id="UP000078387"/>
    </source>
</evidence>
<dbReference type="OMA" id="HFNELEM"/>
<dbReference type="VEuPathDB" id="AmoebaDB:KM1_322240"/>
<dbReference type="PRINTS" id="PR00449">
    <property type="entry name" value="RASTRNSFRMNG"/>
</dbReference>